<dbReference type="Proteomes" id="UP001066276">
    <property type="component" value="Chromosome 3_2"/>
</dbReference>
<organism evidence="2 3">
    <name type="scientific">Pleurodeles waltl</name>
    <name type="common">Iberian ribbed newt</name>
    <dbReference type="NCBI Taxonomy" id="8319"/>
    <lineage>
        <taxon>Eukaryota</taxon>
        <taxon>Metazoa</taxon>
        <taxon>Chordata</taxon>
        <taxon>Craniata</taxon>
        <taxon>Vertebrata</taxon>
        <taxon>Euteleostomi</taxon>
        <taxon>Amphibia</taxon>
        <taxon>Batrachia</taxon>
        <taxon>Caudata</taxon>
        <taxon>Salamandroidea</taxon>
        <taxon>Salamandridae</taxon>
        <taxon>Pleurodelinae</taxon>
        <taxon>Pleurodeles</taxon>
    </lineage>
</organism>
<feature type="region of interest" description="Disordered" evidence="1">
    <location>
        <begin position="33"/>
        <end position="100"/>
    </location>
</feature>
<sequence length="150" mass="15992">MSSPPPRQRIYSGHRVRGSSALVAWIPRSIDRGQQAGLDRRARPPATVRRLSGSPGRARPIWSTPAGMGGVPCATAPTTSRVASAGGPEVRTSTRSYPSSTLATFRRGPWLPTMAAAASPRFRLLRVCRTLRSEAPPNCSPVLGEVPTPL</sequence>
<evidence type="ECO:0000313" key="2">
    <source>
        <dbReference type="EMBL" id="KAJ1180952.1"/>
    </source>
</evidence>
<keyword evidence="3" id="KW-1185">Reference proteome</keyword>
<evidence type="ECO:0000313" key="3">
    <source>
        <dbReference type="Proteomes" id="UP001066276"/>
    </source>
</evidence>
<protein>
    <submittedName>
        <fullName evidence="2">Uncharacterized protein</fullName>
    </submittedName>
</protein>
<gene>
    <name evidence="2" type="ORF">NDU88_006163</name>
</gene>
<reference evidence="2" key="1">
    <citation type="journal article" date="2022" name="bioRxiv">
        <title>Sequencing and chromosome-scale assembly of the giantPleurodeles waltlgenome.</title>
        <authorList>
            <person name="Brown T."/>
            <person name="Elewa A."/>
            <person name="Iarovenko S."/>
            <person name="Subramanian E."/>
            <person name="Araus A.J."/>
            <person name="Petzold A."/>
            <person name="Susuki M."/>
            <person name="Suzuki K.-i.T."/>
            <person name="Hayashi T."/>
            <person name="Toyoda A."/>
            <person name="Oliveira C."/>
            <person name="Osipova E."/>
            <person name="Leigh N.D."/>
            <person name="Simon A."/>
            <person name="Yun M.H."/>
        </authorList>
    </citation>
    <scope>NUCLEOTIDE SEQUENCE</scope>
    <source>
        <strain evidence="2">20211129_DDA</strain>
        <tissue evidence="2">Liver</tissue>
    </source>
</reference>
<comment type="caution">
    <text evidence="2">The sequence shown here is derived from an EMBL/GenBank/DDBJ whole genome shotgun (WGS) entry which is preliminary data.</text>
</comment>
<proteinExistence type="predicted"/>
<feature type="compositionally biased region" description="Polar residues" evidence="1">
    <location>
        <begin position="91"/>
        <end position="100"/>
    </location>
</feature>
<dbReference type="AlphaFoldDB" id="A0AAV7TWC8"/>
<evidence type="ECO:0000256" key="1">
    <source>
        <dbReference type="SAM" id="MobiDB-lite"/>
    </source>
</evidence>
<dbReference type="EMBL" id="JANPWB010000006">
    <property type="protein sequence ID" value="KAJ1180952.1"/>
    <property type="molecule type" value="Genomic_DNA"/>
</dbReference>
<name>A0AAV7TWC8_PLEWA</name>
<accession>A0AAV7TWC8</accession>